<dbReference type="PANTHER" id="PTHR47592:SF27">
    <property type="entry name" value="OS08G0421700 PROTEIN"/>
    <property type="match status" value="1"/>
</dbReference>
<dbReference type="Gene3D" id="4.10.60.10">
    <property type="entry name" value="Zinc finger, CCHC-type"/>
    <property type="match status" value="1"/>
</dbReference>
<dbReference type="Pfam" id="PF22936">
    <property type="entry name" value="Pol_BBD"/>
    <property type="match status" value="1"/>
</dbReference>
<dbReference type="InterPro" id="IPR036875">
    <property type="entry name" value="Znf_CCHC_sf"/>
</dbReference>
<dbReference type="PANTHER" id="PTHR47592">
    <property type="entry name" value="PBF68 PROTEIN"/>
    <property type="match status" value="1"/>
</dbReference>
<proteinExistence type="predicted"/>
<dbReference type="PROSITE" id="PS50158">
    <property type="entry name" value="ZF_CCHC"/>
    <property type="match status" value="1"/>
</dbReference>
<evidence type="ECO:0000313" key="4">
    <source>
        <dbReference type="EMBL" id="TXG63473.1"/>
    </source>
</evidence>
<feature type="compositionally biased region" description="Basic and acidic residues" evidence="2">
    <location>
        <begin position="242"/>
        <end position="252"/>
    </location>
</feature>
<dbReference type="AlphaFoldDB" id="A0A5C7I1V3"/>
<dbReference type="InterPro" id="IPR001878">
    <property type="entry name" value="Znf_CCHC"/>
</dbReference>
<dbReference type="Proteomes" id="UP000323000">
    <property type="component" value="Chromosome 4"/>
</dbReference>
<sequence>MSTKFEVEKFTGSNDFGLWKMKMKAVLVKEGLATALEGEDKLHASMDAAEKKTLLEKAYSSLILGLGDKVLREVKKEESAAGIWTKLESLYMSKAVPNRIHLKQQFFGFTMDEKKSIADNMYDFKKPIQDLESLSIEIEDEDQAVILLNSLPKSYANFVDTLKYGRQTLKLEEIEVAINSKDVENRISGKSDADGLMVRGRPDKRQWKRNNTGNNRSRSKSKPRHIKCYHCRREGHIRRDCPERKNKKRQEQESENGDADVATEGYESADVLVASNQDTRMEWVLDFGCTFHMTPNNQLFDTFRTLDAGRVLMGNDACCKVTGIGTVKLKRHDGVIRTLSNVRFVHHLKRNLISLGVLDASGFCYKAQNGTLKVTKGSLVVMKGEKKNGLYLLNGVAVTGSAAVSSPRIDDKTSLWHRRLAHVSEKGLMELSKQGLLCGDKLDKLSFCEHCVYGKMSRVKFNVSKHCTKGYNLVRDRTKRISKPTQRYGFADIVAYALQVAEEITEEPWPHTPQS</sequence>
<keyword evidence="5" id="KW-1185">Reference proteome</keyword>
<dbReference type="InterPro" id="IPR025724">
    <property type="entry name" value="GAG-pre-integrase_dom"/>
</dbReference>
<dbReference type="InterPro" id="IPR054722">
    <property type="entry name" value="PolX-like_BBD"/>
</dbReference>
<name>A0A5C7I1V3_9ROSI</name>
<feature type="region of interest" description="Disordered" evidence="2">
    <location>
        <begin position="242"/>
        <end position="261"/>
    </location>
</feature>
<gene>
    <name evidence="4" type="ORF">EZV62_010467</name>
</gene>
<evidence type="ECO:0000313" key="5">
    <source>
        <dbReference type="Proteomes" id="UP000323000"/>
    </source>
</evidence>
<dbReference type="SUPFAM" id="SSF57756">
    <property type="entry name" value="Retrovirus zinc finger-like domains"/>
    <property type="match status" value="1"/>
</dbReference>
<keyword evidence="1" id="KW-0479">Metal-binding</keyword>
<keyword evidence="1" id="KW-0862">Zinc</keyword>
<reference evidence="5" key="1">
    <citation type="journal article" date="2019" name="Gigascience">
        <title>De novo genome assembly of the endangered Acer yangbiense, a plant species with extremely small populations endemic to Yunnan Province, China.</title>
        <authorList>
            <person name="Yang J."/>
            <person name="Wariss H.M."/>
            <person name="Tao L."/>
            <person name="Zhang R."/>
            <person name="Yun Q."/>
            <person name="Hollingsworth P."/>
            <person name="Dao Z."/>
            <person name="Luo G."/>
            <person name="Guo H."/>
            <person name="Ma Y."/>
            <person name="Sun W."/>
        </authorList>
    </citation>
    <scope>NUCLEOTIDE SEQUENCE [LARGE SCALE GENOMIC DNA]</scope>
    <source>
        <strain evidence="5">cv. Malutang</strain>
    </source>
</reference>
<dbReference type="SMART" id="SM00343">
    <property type="entry name" value="ZnF_C2HC"/>
    <property type="match status" value="1"/>
</dbReference>
<feature type="domain" description="CCHC-type" evidence="3">
    <location>
        <begin position="227"/>
        <end position="243"/>
    </location>
</feature>
<dbReference type="Pfam" id="PF00098">
    <property type="entry name" value="zf-CCHC"/>
    <property type="match status" value="1"/>
</dbReference>
<organism evidence="4 5">
    <name type="scientific">Acer yangbiense</name>
    <dbReference type="NCBI Taxonomy" id="1000413"/>
    <lineage>
        <taxon>Eukaryota</taxon>
        <taxon>Viridiplantae</taxon>
        <taxon>Streptophyta</taxon>
        <taxon>Embryophyta</taxon>
        <taxon>Tracheophyta</taxon>
        <taxon>Spermatophyta</taxon>
        <taxon>Magnoliopsida</taxon>
        <taxon>eudicotyledons</taxon>
        <taxon>Gunneridae</taxon>
        <taxon>Pentapetalae</taxon>
        <taxon>rosids</taxon>
        <taxon>malvids</taxon>
        <taxon>Sapindales</taxon>
        <taxon>Sapindaceae</taxon>
        <taxon>Hippocastanoideae</taxon>
        <taxon>Acereae</taxon>
        <taxon>Acer</taxon>
    </lineage>
</organism>
<evidence type="ECO:0000256" key="2">
    <source>
        <dbReference type="SAM" id="MobiDB-lite"/>
    </source>
</evidence>
<accession>A0A5C7I1V3</accession>
<dbReference type="GO" id="GO:0003676">
    <property type="term" value="F:nucleic acid binding"/>
    <property type="evidence" value="ECO:0007669"/>
    <property type="project" value="InterPro"/>
</dbReference>
<evidence type="ECO:0000259" key="3">
    <source>
        <dbReference type="PROSITE" id="PS50158"/>
    </source>
</evidence>
<dbReference type="GO" id="GO:0008270">
    <property type="term" value="F:zinc ion binding"/>
    <property type="evidence" value="ECO:0007669"/>
    <property type="project" value="UniProtKB-KW"/>
</dbReference>
<protein>
    <recommendedName>
        <fullName evidence="3">CCHC-type domain-containing protein</fullName>
    </recommendedName>
</protein>
<dbReference type="Pfam" id="PF14223">
    <property type="entry name" value="Retrotran_gag_2"/>
    <property type="match status" value="1"/>
</dbReference>
<comment type="caution">
    <text evidence="4">The sequence shown here is derived from an EMBL/GenBank/DDBJ whole genome shotgun (WGS) entry which is preliminary data.</text>
</comment>
<dbReference type="Pfam" id="PF13976">
    <property type="entry name" value="gag_pre-integrs"/>
    <property type="match status" value="1"/>
</dbReference>
<evidence type="ECO:0000256" key="1">
    <source>
        <dbReference type="PROSITE-ProRule" id="PRU00047"/>
    </source>
</evidence>
<feature type="region of interest" description="Disordered" evidence="2">
    <location>
        <begin position="189"/>
        <end position="225"/>
    </location>
</feature>
<keyword evidence="1" id="KW-0863">Zinc-finger</keyword>
<dbReference type="OrthoDB" id="1751483at2759"/>
<dbReference type="EMBL" id="VAHF01000004">
    <property type="protein sequence ID" value="TXG63473.1"/>
    <property type="molecule type" value="Genomic_DNA"/>
</dbReference>